<evidence type="ECO:0000313" key="2">
    <source>
        <dbReference type="EMBL" id="GEU80062.1"/>
    </source>
</evidence>
<name>A0A6L2N4I0_TANCI</name>
<evidence type="ECO:0000256" key="1">
    <source>
        <dbReference type="SAM" id="MobiDB-lite"/>
    </source>
</evidence>
<dbReference type="EMBL" id="BKCJ010008003">
    <property type="protein sequence ID" value="GEU80062.1"/>
    <property type="molecule type" value="Genomic_DNA"/>
</dbReference>
<comment type="caution">
    <text evidence="2">The sequence shown here is derived from an EMBL/GenBank/DDBJ whole genome shotgun (WGS) entry which is preliminary data.</text>
</comment>
<gene>
    <name evidence="2" type="ORF">Tci_052040</name>
</gene>
<organism evidence="2">
    <name type="scientific">Tanacetum cinerariifolium</name>
    <name type="common">Dalmatian daisy</name>
    <name type="synonym">Chrysanthemum cinerariifolium</name>
    <dbReference type="NCBI Taxonomy" id="118510"/>
    <lineage>
        <taxon>Eukaryota</taxon>
        <taxon>Viridiplantae</taxon>
        <taxon>Streptophyta</taxon>
        <taxon>Embryophyta</taxon>
        <taxon>Tracheophyta</taxon>
        <taxon>Spermatophyta</taxon>
        <taxon>Magnoliopsida</taxon>
        <taxon>eudicotyledons</taxon>
        <taxon>Gunneridae</taxon>
        <taxon>Pentapetalae</taxon>
        <taxon>asterids</taxon>
        <taxon>campanulids</taxon>
        <taxon>Asterales</taxon>
        <taxon>Asteraceae</taxon>
        <taxon>Asteroideae</taxon>
        <taxon>Anthemideae</taxon>
        <taxon>Anthemidinae</taxon>
        <taxon>Tanacetum</taxon>
    </lineage>
</organism>
<reference evidence="2" key="1">
    <citation type="journal article" date="2019" name="Sci. Rep.">
        <title>Draft genome of Tanacetum cinerariifolium, the natural source of mosquito coil.</title>
        <authorList>
            <person name="Yamashiro T."/>
            <person name="Shiraishi A."/>
            <person name="Satake H."/>
            <person name="Nakayama K."/>
        </authorList>
    </citation>
    <scope>NUCLEOTIDE SEQUENCE</scope>
</reference>
<sequence>MLLAKEKLIKAIRTCLKNNNQPPEEKSIAILLAEESILTVMQTLEEKPIDTESMQELLLQLLKDLQTLGNTSNQLNPEDQDSSQYWKPPVYYSNDEDDFYRDSIDETPPSDAIAPDIPITDSLVMEDEHLETIPETDTDEEIEPSVKNINLTPSESKDLSDYVSECDLPFCDNSPDFNNDYEIFSNYLFDSNDDYTSSDDESSSKKNVSVENFKIYSNPLLEFDEEIFSSEFNPLYNEVLEDLDSIPLGNENDHFNAESDLIESMLNKDTVITSPKIDFLLEEFAGELALINLIPPGIAETNFYPKEDICLIKKLLYDNSSPRPSEELNSENDFEKDNSGSTTIHTDISLLEYESFNDESDSASEIFNDDLAHIISSSEYEYAYADDESDSGDLTTKVVDDIFDNSTRELYVHVPNVLTTLPTLYLVFGTLLPLSFENKDKVFNPIILILKEDKSHPLLSYRGLKCFQLINDSESPMMIYGGDIPILNIPYLHFYPP</sequence>
<dbReference type="AlphaFoldDB" id="A0A6L2N4I0"/>
<proteinExistence type="predicted"/>
<feature type="region of interest" description="Disordered" evidence="1">
    <location>
        <begin position="321"/>
        <end position="341"/>
    </location>
</feature>
<protein>
    <recommendedName>
        <fullName evidence="3">Reverse transcriptase domain-containing protein</fullName>
    </recommendedName>
</protein>
<evidence type="ECO:0008006" key="3">
    <source>
        <dbReference type="Google" id="ProtNLM"/>
    </source>
</evidence>
<accession>A0A6L2N4I0</accession>